<feature type="compositionally biased region" description="Polar residues" evidence="1">
    <location>
        <begin position="193"/>
        <end position="212"/>
    </location>
</feature>
<dbReference type="EMBL" id="BDGU01000373">
    <property type="protein sequence ID" value="GAW06987.1"/>
    <property type="molecule type" value="Genomic_DNA"/>
</dbReference>
<feature type="region of interest" description="Disordered" evidence="1">
    <location>
        <begin position="129"/>
        <end position="181"/>
    </location>
</feature>
<dbReference type="Proteomes" id="UP000188533">
    <property type="component" value="Unassembled WGS sequence"/>
</dbReference>
<evidence type="ECO:0000313" key="2">
    <source>
        <dbReference type="EMBL" id="GAW06987.1"/>
    </source>
</evidence>
<protein>
    <submittedName>
        <fullName evidence="2">Uncharacterized protein</fullName>
    </submittedName>
</protein>
<accession>A0A1Q3EIE7</accession>
<organism evidence="2 3">
    <name type="scientific">Lentinula edodes</name>
    <name type="common">Shiitake mushroom</name>
    <name type="synonym">Lentinus edodes</name>
    <dbReference type="NCBI Taxonomy" id="5353"/>
    <lineage>
        <taxon>Eukaryota</taxon>
        <taxon>Fungi</taxon>
        <taxon>Dikarya</taxon>
        <taxon>Basidiomycota</taxon>
        <taxon>Agaricomycotina</taxon>
        <taxon>Agaricomycetes</taxon>
        <taxon>Agaricomycetidae</taxon>
        <taxon>Agaricales</taxon>
        <taxon>Marasmiineae</taxon>
        <taxon>Omphalotaceae</taxon>
        <taxon>Lentinula</taxon>
    </lineage>
</organism>
<dbReference type="PANTHER" id="PTHR28674">
    <property type="entry name" value="SIMILAR TO DNA SEGMENT, CHR 10, WAYNE STATE UNIVERSITY 102,-EXPRESSED"/>
    <property type="match status" value="1"/>
</dbReference>
<dbReference type="GO" id="GO:0000492">
    <property type="term" value="P:box C/D snoRNP assembly"/>
    <property type="evidence" value="ECO:0007669"/>
    <property type="project" value="InterPro"/>
</dbReference>
<gene>
    <name evidence="2" type="ORF">LENED_008946</name>
</gene>
<dbReference type="Pfam" id="PF15370">
    <property type="entry name" value="NOPCHAP1"/>
    <property type="match status" value="1"/>
</dbReference>
<comment type="caution">
    <text evidence="2">The sequence shown here is derived from an EMBL/GenBank/DDBJ whole genome shotgun (WGS) entry which is preliminary data.</text>
</comment>
<reference evidence="2 3" key="2">
    <citation type="submission" date="2017-02" db="EMBL/GenBank/DDBJ databases">
        <title>A genome survey and senescence transcriptome analysis in Lentinula edodes.</title>
        <authorList>
            <person name="Sakamoto Y."/>
            <person name="Nakade K."/>
            <person name="Sato S."/>
            <person name="Yoshida Y."/>
            <person name="Miyazaki K."/>
            <person name="Natsume S."/>
            <person name="Konno N."/>
        </authorList>
    </citation>
    <scope>NUCLEOTIDE SEQUENCE [LARGE SCALE GENOMIC DNA]</scope>
    <source>
        <strain evidence="2 3">NBRC 111202</strain>
    </source>
</reference>
<dbReference type="STRING" id="5353.A0A1Q3EIE7"/>
<feature type="compositionally biased region" description="Low complexity" evidence="1">
    <location>
        <begin position="143"/>
        <end position="166"/>
    </location>
</feature>
<dbReference type="GO" id="GO:0062064">
    <property type="term" value="F:box C/D methylation guide snoRNP complex binding"/>
    <property type="evidence" value="ECO:0007669"/>
    <property type="project" value="TreeGrafter"/>
</dbReference>
<feature type="region of interest" description="Disordered" evidence="1">
    <location>
        <begin position="193"/>
        <end position="250"/>
    </location>
</feature>
<sequence length="250" mass="27247">MDEEQQVGRAHRRKVEEVLEIEDEDARANRLGSIFKRLNSGSPSFLGPIDSRLPNLQFDFGERKTWAVEPPSELLSRVQAFLPQMEASNTILSQRVETDPQSVDMEQLEDNSERYIELNLGLGVFDMKPNGQSADCEDTEMADSSSSASSSLSSSSSSLSSSSSSDSDSDDTDSESELDSEEILSFCIPSSFLSRSPSAATQSFDSIESNGKTKAPRLMRPLPRRSGSSASHSKSSIVVLSESLNDSSVE</sequence>
<feature type="compositionally biased region" description="Acidic residues" evidence="1">
    <location>
        <begin position="167"/>
        <end position="181"/>
    </location>
</feature>
<dbReference type="InterPro" id="IPR027921">
    <property type="entry name" value="NOPCHAP1"/>
</dbReference>
<proteinExistence type="predicted"/>
<evidence type="ECO:0000313" key="3">
    <source>
        <dbReference type="Proteomes" id="UP000188533"/>
    </source>
</evidence>
<dbReference type="AlphaFoldDB" id="A0A1Q3EIE7"/>
<reference evidence="2 3" key="1">
    <citation type="submission" date="2016-08" db="EMBL/GenBank/DDBJ databases">
        <authorList>
            <consortium name="Lentinula edodes genome sequencing consortium"/>
            <person name="Sakamoto Y."/>
            <person name="Nakade K."/>
            <person name="Sato S."/>
            <person name="Yoshida Y."/>
            <person name="Miyazaki K."/>
            <person name="Natsume S."/>
            <person name="Konno N."/>
        </authorList>
    </citation>
    <scope>NUCLEOTIDE SEQUENCE [LARGE SCALE GENOMIC DNA]</scope>
    <source>
        <strain evidence="2 3">NBRC 111202</strain>
    </source>
</reference>
<feature type="compositionally biased region" description="Low complexity" evidence="1">
    <location>
        <begin position="226"/>
        <end position="243"/>
    </location>
</feature>
<dbReference type="PANTHER" id="PTHR28674:SF1">
    <property type="entry name" value="NOP PROTEIN CHAPERONE 1"/>
    <property type="match status" value="1"/>
</dbReference>
<name>A0A1Q3EIE7_LENED</name>
<keyword evidence="3" id="KW-1185">Reference proteome</keyword>
<evidence type="ECO:0000256" key="1">
    <source>
        <dbReference type="SAM" id="MobiDB-lite"/>
    </source>
</evidence>